<dbReference type="SMART" id="SM00401">
    <property type="entry name" value="ZnF_GATA"/>
    <property type="match status" value="1"/>
</dbReference>
<dbReference type="PROSITE" id="PS00344">
    <property type="entry name" value="GATA_ZN_FINGER_1"/>
    <property type="match status" value="1"/>
</dbReference>
<keyword evidence="2" id="KW-0479">Metal-binding</keyword>
<evidence type="ECO:0000256" key="6">
    <source>
        <dbReference type="PROSITE-ProRule" id="PRU00094"/>
    </source>
</evidence>
<evidence type="ECO:0000313" key="8">
    <source>
        <dbReference type="EMBL" id="ABK26808.1"/>
    </source>
</evidence>
<dbReference type="Pfam" id="PF00320">
    <property type="entry name" value="GATA"/>
    <property type="match status" value="1"/>
</dbReference>
<proteinExistence type="evidence at transcript level"/>
<organism evidence="8">
    <name type="scientific">Picea sitchensis</name>
    <name type="common">Sitka spruce</name>
    <name type="synonym">Pinus sitchensis</name>
    <dbReference type="NCBI Taxonomy" id="3332"/>
    <lineage>
        <taxon>Eukaryota</taxon>
        <taxon>Viridiplantae</taxon>
        <taxon>Streptophyta</taxon>
        <taxon>Embryophyta</taxon>
        <taxon>Tracheophyta</taxon>
        <taxon>Spermatophyta</taxon>
        <taxon>Pinopsida</taxon>
        <taxon>Pinidae</taxon>
        <taxon>Conifers I</taxon>
        <taxon>Pinales</taxon>
        <taxon>Pinaceae</taxon>
        <taxon>Picea</taxon>
    </lineage>
</organism>
<sequence length="131" mass="14779">MKTVTGTGAINNYQSSASQQQPRRCTHCLSQRTPQWRLGPLGPKTLCNACGVRFKSGRLFPEYRPAKSPTFIRYIHSNSHKKVLEMRNQEADDLESLVFDPQLSDGKQQDQGLLKVKIKLTGLDNLSFQSN</sequence>
<dbReference type="GO" id="GO:0008270">
    <property type="term" value="F:zinc ion binding"/>
    <property type="evidence" value="ECO:0007669"/>
    <property type="project" value="UniProtKB-KW"/>
</dbReference>
<dbReference type="AlphaFoldDB" id="A9P1P7"/>
<dbReference type="PANTHER" id="PTHR45658:SF143">
    <property type="entry name" value="GATA-TYPE DOMAIN-CONTAINING PROTEIN"/>
    <property type="match status" value="1"/>
</dbReference>
<accession>A9P1P7</accession>
<dbReference type="SUPFAM" id="SSF57716">
    <property type="entry name" value="Glucocorticoid receptor-like (DNA-binding domain)"/>
    <property type="match status" value="1"/>
</dbReference>
<evidence type="ECO:0000259" key="7">
    <source>
        <dbReference type="PROSITE" id="PS50114"/>
    </source>
</evidence>
<evidence type="ECO:0000256" key="5">
    <source>
        <dbReference type="ARBA" id="ARBA00023159"/>
    </source>
</evidence>
<dbReference type="Gene3D" id="3.30.50.10">
    <property type="entry name" value="Erythroid Transcription Factor GATA-1, subunit A"/>
    <property type="match status" value="1"/>
</dbReference>
<dbReference type="InterPro" id="IPR000679">
    <property type="entry name" value="Znf_GATA"/>
</dbReference>
<dbReference type="InterPro" id="IPR013088">
    <property type="entry name" value="Znf_NHR/GATA"/>
</dbReference>
<protein>
    <recommendedName>
        <fullName evidence="7">GATA-type domain-containing protein</fullName>
    </recommendedName>
</protein>
<name>A9P1P7_PICSI</name>
<evidence type="ECO:0000256" key="4">
    <source>
        <dbReference type="ARBA" id="ARBA00022833"/>
    </source>
</evidence>
<feature type="domain" description="GATA-type" evidence="7">
    <location>
        <begin position="19"/>
        <end position="55"/>
    </location>
</feature>
<comment type="similarity">
    <text evidence="1">Belongs to the type IV zinc-finger family. Class A subfamily.</text>
</comment>
<keyword evidence="4" id="KW-0862">Zinc</keyword>
<dbReference type="PANTHER" id="PTHR45658">
    <property type="entry name" value="GATA TRANSCRIPTION FACTOR"/>
    <property type="match status" value="1"/>
</dbReference>
<keyword evidence="5" id="KW-0010">Activator</keyword>
<reference evidence="8" key="1">
    <citation type="journal article" date="2008" name="BMC Genomics">
        <title>A conifer genomics resource of 200,000 spruce (Picea spp.) ESTs and 6,464 high-quality, sequence-finished full-length cDNAs for Sitka spruce (Picea sitchensis).</title>
        <authorList>
            <person name="Ralph S.G."/>
            <person name="Chun H.J."/>
            <person name="Kolosova N."/>
            <person name="Cooper D."/>
            <person name="Oddy C."/>
            <person name="Ritland C.E."/>
            <person name="Kirkpatrick R."/>
            <person name="Moore R."/>
            <person name="Barber S."/>
            <person name="Holt R.A."/>
            <person name="Jones S.J."/>
            <person name="Marra M.A."/>
            <person name="Douglas C.J."/>
            <person name="Ritland K."/>
            <person name="Bohlmann J."/>
        </authorList>
    </citation>
    <scope>NUCLEOTIDE SEQUENCE</scope>
    <source>
        <tissue evidence="8">Green portion of the leader tissue</tissue>
    </source>
</reference>
<keyword evidence="3 6" id="KW-0863">Zinc-finger</keyword>
<evidence type="ECO:0000256" key="2">
    <source>
        <dbReference type="ARBA" id="ARBA00022723"/>
    </source>
</evidence>
<dbReference type="GO" id="GO:0006355">
    <property type="term" value="P:regulation of DNA-templated transcription"/>
    <property type="evidence" value="ECO:0007669"/>
    <property type="project" value="InterPro"/>
</dbReference>
<dbReference type="GO" id="GO:0043565">
    <property type="term" value="F:sequence-specific DNA binding"/>
    <property type="evidence" value="ECO:0007669"/>
    <property type="project" value="InterPro"/>
</dbReference>
<dbReference type="InterPro" id="IPR051140">
    <property type="entry name" value="GATA_TF"/>
</dbReference>
<dbReference type="CDD" id="cd00202">
    <property type="entry name" value="ZnF_GATA"/>
    <property type="match status" value="1"/>
</dbReference>
<dbReference type="GO" id="GO:0005634">
    <property type="term" value="C:nucleus"/>
    <property type="evidence" value="ECO:0007669"/>
    <property type="project" value="TreeGrafter"/>
</dbReference>
<evidence type="ECO:0000256" key="3">
    <source>
        <dbReference type="ARBA" id="ARBA00022771"/>
    </source>
</evidence>
<dbReference type="EMBL" id="EF087570">
    <property type="protein sequence ID" value="ABK26808.1"/>
    <property type="molecule type" value="mRNA"/>
</dbReference>
<evidence type="ECO:0000256" key="1">
    <source>
        <dbReference type="ARBA" id="ARBA00005694"/>
    </source>
</evidence>
<dbReference type="FunFam" id="3.30.50.10:FF:000018">
    <property type="entry name" value="GATA transcription factor"/>
    <property type="match status" value="1"/>
</dbReference>
<dbReference type="PROSITE" id="PS50114">
    <property type="entry name" value="GATA_ZN_FINGER_2"/>
    <property type="match status" value="1"/>
</dbReference>
<dbReference type="GO" id="GO:0030154">
    <property type="term" value="P:cell differentiation"/>
    <property type="evidence" value="ECO:0007669"/>
    <property type="project" value="TreeGrafter"/>
</dbReference>